<dbReference type="Gene3D" id="3.10.450.420">
    <property type="match status" value="1"/>
</dbReference>
<dbReference type="Pfam" id="PF16800">
    <property type="entry name" value="Endopep_inhib"/>
    <property type="match status" value="1"/>
</dbReference>
<dbReference type="RefSeq" id="WP_094924628.1">
    <property type="nucleotide sequence ID" value="NZ_NPIA01000004.1"/>
</dbReference>
<dbReference type="InterPro" id="IPR031841">
    <property type="entry name" value="Endopep_inhib"/>
</dbReference>
<sequence length="130" mass="15172">MVAFHGGNDTNHETFSYNDWEVEFDYFGEDLDTAEKMIDYLDVVYSQRMIEYLFMKYDWIEHDGKLARPLTGLGSLASWQDLVFLNIERTATEMVVSVEVPLGDTGQVIEEEVILIYSEEKSWLLDTEIR</sequence>
<keyword evidence="2" id="KW-1185">Reference proteome</keyword>
<comment type="caution">
    <text evidence="1">The sequence shown here is derived from an EMBL/GenBank/DDBJ whole genome shotgun (WGS) entry which is preliminary data.</text>
</comment>
<protein>
    <submittedName>
        <fullName evidence="1">Uncharacterized protein</fullName>
    </submittedName>
</protein>
<gene>
    <name evidence="1" type="ORF">CIB95_09675</name>
</gene>
<dbReference type="Proteomes" id="UP000217083">
    <property type="component" value="Unassembled WGS sequence"/>
</dbReference>
<evidence type="ECO:0000313" key="1">
    <source>
        <dbReference type="EMBL" id="OZM57029.1"/>
    </source>
</evidence>
<organism evidence="1 2">
    <name type="scientific">Lottiidibacillus patelloidae</name>
    <dbReference type="NCBI Taxonomy" id="2670334"/>
    <lineage>
        <taxon>Bacteria</taxon>
        <taxon>Bacillati</taxon>
        <taxon>Bacillota</taxon>
        <taxon>Bacilli</taxon>
        <taxon>Bacillales</taxon>
        <taxon>Bacillaceae</taxon>
        <taxon>Lottiidibacillus</taxon>
    </lineage>
</organism>
<evidence type="ECO:0000313" key="2">
    <source>
        <dbReference type="Proteomes" id="UP000217083"/>
    </source>
</evidence>
<dbReference type="AlphaFoldDB" id="A0A263BTJ9"/>
<name>A0A263BTJ9_9BACI</name>
<dbReference type="InterPro" id="IPR053749">
    <property type="entry name" value="TA_system-associated_sf"/>
</dbReference>
<reference evidence="1 2" key="2">
    <citation type="submission" date="2017-09" db="EMBL/GenBank/DDBJ databases">
        <title>Bacillus patelloidae sp. nov., isolated from the intestinal tract of a marine limpet.</title>
        <authorList>
            <person name="Liu R."/>
            <person name="Dong C."/>
            <person name="Shao Z."/>
        </authorList>
    </citation>
    <scope>NUCLEOTIDE SEQUENCE [LARGE SCALE GENOMIC DNA]</scope>
    <source>
        <strain evidence="1 2">SA5d-4</strain>
    </source>
</reference>
<proteinExistence type="predicted"/>
<reference evidence="2" key="1">
    <citation type="submission" date="2017-08" db="EMBL/GenBank/DDBJ databases">
        <authorList>
            <person name="Huang Z."/>
        </authorList>
    </citation>
    <scope>NUCLEOTIDE SEQUENCE [LARGE SCALE GENOMIC DNA]</scope>
    <source>
        <strain evidence="2">SA5d-4</strain>
    </source>
</reference>
<dbReference type="EMBL" id="NPIA01000004">
    <property type="protein sequence ID" value="OZM57029.1"/>
    <property type="molecule type" value="Genomic_DNA"/>
</dbReference>
<accession>A0A263BTJ9</accession>